<accession>A0A7X6K7I9</accession>
<keyword evidence="4" id="KW-0479">Metal-binding</keyword>
<keyword evidence="6" id="KW-0408">Iron</keyword>
<dbReference type="SUPFAM" id="SSF54292">
    <property type="entry name" value="2Fe-2S ferredoxin-like"/>
    <property type="match status" value="1"/>
</dbReference>
<reference evidence="10 11" key="1">
    <citation type="submission" date="2020-04" db="EMBL/GenBank/DDBJ databases">
        <title>Arthrobacter sp. nov.</title>
        <authorList>
            <person name="Liu S."/>
        </authorList>
    </citation>
    <scope>NUCLEOTIDE SEQUENCE [LARGE SCALE GENOMIC DNA]</scope>
    <source>
        <strain evidence="10 11">E918</strain>
    </source>
</reference>
<keyword evidence="7" id="KW-0411">Iron-sulfur</keyword>
<dbReference type="PANTHER" id="PTHR47354:SF1">
    <property type="entry name" value="CARNITINE MONOOXYGENASE REDUCTASE SUBUNIT"/>
    <property type="match status" value="1"/>
</dbReference>
<dbReference type="GO" id="GO:0016491">
    <property type="term" value="F:oxidoreductase activity"/>
    <property type="evidence" value="ECO:0007669"/>
    <property type="project" value="UniProtKB-KW"/>
</dbReference>
<evidence type="ECO:0000259" key="9">
    <source>
        <dbReference type="PROSITE" id="PS51384"/>
    </source>
</evidence>
<dbReference type="InterPro" id="IPR001041">
    <property type="entry name" value="2Fe-2S_ferredoxin-type"/>
</dbReference>
<dbReference type="GO" id="GO:0046872">
    <property type="term" value="F:metal ion binding"/>
    <property type="evidence" value="ECO:0007669"/>
    <property type="project" value="UniProtKB-KW"/>
</dbReference>
<evidence type="ECO:0000256" key="6">
    <source>
        <dbReference type="ARBA" id="ARBA00023004"/>
    </source>
</evidence>
<dbReference type="PANTHER" id="PTHR47354">
    <property type="entry name" value="NADH OXIDOREDUCTASE HCR"/>
    <property type="match status" value="1"/>
</dbReference>
<feature type="domain" description="2Fe-2S ferredoxin-type" evidence="8">
    <location>
        <begin position="239"/>
        <end position="324"/>
    </location>
</feature>
<comment type="cofactor">
    <cofactor evidence="1">
        <name>FAD</name>
        <dbReference type="ChEBI" id="CHEBI:57692"/>
    </cofactor>
</comment>
<dbReference type="CDD" id="cd06185">
    <property type="entry name" value="PDR_like"/>
    <property type="match status" value="1"/>
</dbReference>
<dbReference type="InterPro" id="IPR017927">
    <property type="entry name" value="FAD-bd_FR_type"/>
</dbReference>
<keyword evidence="2" id="KW-0285">Flavoprotein</keyword>
<protein>
    <submittedName>
        <fullName evidence="10">Oxidoreductase</fullName>
    </submittedName>
</protein>
<dbReference type="PROSITE" id="PS51085">
    <property type="entry name" value="2FE2S_FER_2"/>
    <property type="match status" value="1"/>
</dbReference>
<dbReference type="InterPro" id="IPR036010">
    <property type="entry name" value="2Fe-2S_ferredoxin-like_sf"/>
</dbReference>
<dbReference type="Gene3D" id="2.40.30.10">
    <property type="entry name" value="Translation factors"/>
    <property type="match status" value="1"/>
</dbReference>
<dbReference type="InterPro" id="IPR001433">
    <property type="entry name" value="OxRdtase_FAD/NAD-bd"/>
</dbReference>
<dbReference type="PROSITE" id="PS51384">
    <property type="entry name" value="FAD_FR"/>
    <property type="match status" value="1"/>
</dbReference>
<evidence type="ECO:0000256" key="7">
    <source>
        <dbReference type="ARBA" id="ARBA00023014"/>
    </source>
</evidence>
<proteinExistence type="predicted"/>
<dbReference type="AlphaFoldDB" id="A0A7X6K7I9"/>
<name>A0A7X6K7I9_9MICC</name>
<dbReference type="InterPro" id="IPR039261">
    <property type="entry name" value="FNR_nucleotide-bd"/>
</dbReference>
<dbReference type="SUPFAM" id="SSF52343">
    <property type="entry name" value="Ferredoxin reductase-like, C-terminal NADP-linked domain"/>
    <property type="match status" value="1"/>
</dbReference>
<keyword evidence="5" id="KW-0560">Oxidoreductase</keyword>
<dbReference type="InterPro" id="IPR012675">
    <property type="entry name" value="Beta-grasp_dom_sf"/>
</dbReference>
<dbReference type="Proteomes" id="UP000544090">
    <property type="component" value="Unassembled WGS sequence"/>
</dbReference>
<dbReference type="InterPro" id="IPR017938">
    <property type="entry name" value="Riboflavin_synthase-like_b-brl"/>
</dbReference>
<dbReference type="PRINTS" id="PR00409">
    <property type="entry name" value="PHDIOXRDTASE"/>
</dbReference>
<dbReference type="SUPFAM" id="SSF63380">
    <property type="entry name" value="Riboflavin synthase domain-like"/>
    <property type="match status" value="1"/>
</dbReference>
<keyword evidence="3" id="KW-0001">2Fe-2S</keyword>
<dbReference type="InterPro" id="IPR050415">
    <property type="entry name" value="MRET"/>
</dbReference>
<evidence type="ECO:0000256" key="2">
    <source>
        <dbReference type="ARBA" id="ARBA00022630"/>
    </source>
</evidence>
<dbReference type="GO" id="GO:0051537">
    <property type="term" value="F:2 iron, 2 sulfur cluster binding"/>
    <property type="evidence" value="ECO:0007669"/>
    <property type="project" value="UniProtKB-KW"/>
</dbReference>
<dbReference type="Gene3D" id="3.40.50.80">
    <property type="entry name" value="Nucleotide-binding domain of ferredoxin-NADP reductase (FNR) module"/>
    <property type="match status" value="1"/>
</dbReference>
<organism evidence="10 11">
    <name type="scientific">Arthrobacter mobilis</name>
    <dbReference type="NCBI Taxonomy" id="2724944"/>
    <lineage>
        <taxon>Bacteria</taxon>
        <taxon>Bacillati</taxon>
        <taxon>Actinomycetota</taxon>
        <taxon>Actinomycetes</taxon>
        <taxon>Micrococcales</taxon>
        <taxon>Micrococcaceae</taxon>
        <taxon>Arthrobacter</taxon>
    </lineage>
</organism>
<feature type="domain" description="FAD-binding FR-type" evidence="9">
    <location>
        <begin position="15"/>
        <end position="117"/>
    </location>
</feature>
<dbReference type="Pfam" id="PF00111">
    <property type="entry name" value="Fer2"/>
    <property type="match status" value="1"/>
</dbReference>
<dbReference type="Pfam" id="PF00175">
    <property type="entry name" value="NAD_binding_1"/>
    <property type="match status" value="1"/>
</dbReference>
<sequence>MTTTTGAFTARKLGEFEGTLTVSCRTEASDGVVALELTPDDGTQLPAWEPGAHIDLVLGPRLVRQYSLCGDPGDRSRWRIGVLREPQSRGGSEYVHDRLMEGEQVQVRGPRNSFALKEADGYVFIAGGIGITPILPMVARAESSGVPWRLLYGGRTRNSMAFLDELEAYGDTVTVRPEDEFGLLDLATELRDAAPGTKIYCCGPGPLLDAVERASAHWAPDALNVERFKPLALAPGGAFTVELARSNLELNVPPERSILEVVNEAGIDVISSCESGICGTCITNVLEGTPDHKDDILSAGEREAGTCMTICVSRSLSPKLVLDL</sequence>
<keyword evidence="11" id="KW-1185">Reference proteome</keyword>
<dbReference type="EMBL" id="JAAZSQ010000027">
    <property type="protein sequence ID" value="NKX56564.1"/>
    <property type="molecule type" value="Genomic_DNA"/>
</dbReference>
<evidence type="ECO:0000256" key="3">
    <source>
        <dbReference type="ARBA" id="ARBA00022714"/>
    </source>
</evidence>
<evidence type="ECO:0000313" key="11">
    <source>
        <dbReference type="Proteomes" id="UP000544090"/>
    </source>
</evidence>
<evidence type="ECO:0000256" key="5">
    <source>
        <dbReference type="ARBA" id="ARBA00023002"/>
    </source>
</evidence>
<evidence type="ECO:0000256" key="1">
    <source>
        <dbReference type="ARBA" id="ARBA00001974"/>
    </source>
</evidence>
<gene>
    <name evidence="10" type="ORF">HGG74_18950</name>
</gene>
<dbReference type="RefSeq" id="WP_168488942.1">
    <property type="nucleotide sequence ID" value="NZ_JAAZSQ010000027.1"/>
</dbReference>
<dbReference type="Gene3D" id="3.10.20.30">
    <property type="match status" value="1"/>
</dbReference>
<evidence type="ECO:0000256" key="4">
    <source>
        <dbReference type="ARBA" id="ARBA00022723"/>
    </source>
</evidence>
<evidence type="ECO:0000259" key="8">
    <source>
        <dbReference type="PROSITE" id="PS51085"/>
    </source>
</evidence>
<dbReference type="InterPro" id="IPR006058">
    <property type="entry name" value="2Fe2S_fd_BS"/>
</dbReference>
<evidence type="ECO:0000313" key="10">
    <source>
        <dbReference type="EMBL" id="NKX56564.1"/>
    </source>
</evidence>
<dbReference type="CDD" id="cd00207">
    <property type="entry name" value="fer2"/>
    <property type="match status" value="1"/>
</dbReference>
<dbReference type="PROSITE" id="PS00197">
    <property type="entry name" value="2FE2S_FER_1"/>
    <property type="match status" value="1"/>
</dbReference>
<comment type="caution">
    <text evidence="10">The sequence shown here is derived from an EMBL/GenBank/DDBJ whole genome shotgun (WGS) entry which is preliminary data.</text>
</comment>